<feature type="region of interest" description="Disordered" evidence="2">
    <location>
        <begin position="18"/>
        <end position="37"/>
    </location>
</feature>
<dbReference type="PANTHER" id="PTHR22382">
    <property type="entry name" value="RIKEN CDNA 4921504E06 GENE"/>
    <property type="match status" value="1"/>
</dbReference>
<dbReference type="InterPro" id="IPR040119">
    <property type="entry name" value="C10orf67-like"/>
</dbReference>
<dbReference type="PANTHER" id="PTHR22382:SF7">
    <property type="entry name" value="RIKEN CDNA 4921504E06 GENE"/>
    <property type="match status" value="1"/>
</dbReference>
<keyword evidence="4" id="KW-1185">Reference proteome</keyword>
<evidence type="ECO:0000313" key="4">
    <source>
        <dbReference type="Proteomes" id="UP000694923"/>
    </source>
</evidence>
<dbReference type="RefSeq" id="XP_008583298.1">
    <property type="nucleotide sequence ID" value="XM_008585076.1"/>
</dbReference>
<feature type="region of interest" description="Disordered" evidence="2">
    <location>
        <begin position="264"/>
        <end position="300"/>
    </location>
</feature>
<evidence type="ECO:0000259" key="3">
    <source>
        <dbReference type="Pfam" id="PF15821"/>
    </source>
</evidence>
<sequence length="417" mass="47081">MATDAGFWTPILERAAPREAHGSAATAWAPMDTGGDAPETEKCRKIIENLESAIEQFQFDARLNISDDLKIGFFSTDHATQTDWSEILPIKELSSSTQKLVQVVKSLQVDFGFLRQLLQLKFEDRLKEESSNLFIVLHDRILDIEKHYRQNEDNIRKCFHQQLADAITVIKGMYQQYFEVEEANASFQDVTAVKMGVLVRKLKEKEEIIKQLREELDQYEEWGFQKRLIDGRERLKYELDYEKSLVQDMINKQKEEMEMRKKFDAISSKIPRSPKKTETALSPWTSQSRDPSKTVVASSPPSASISTLLVKTKKARSPKKSPKEEKPKVVCKIPVVKHEENKVQAAVPKWEDLAKGIPLGVRSVTTYKQLQQFWVPGAGAWSNCGTGVLGSGSQEPVVAPIFGGAVLPSVAELDVEG</sequence>
<reference evidence="5" key="1">
    <citation type="submission" date="2025-08" db="UniProtKB">
        <authorList>
            <consortium name="RefSeq"/>
        </authorList>
    </citation>
    <scope>IDENTIFICATION</scope>
</reference>
<keyword evidence="1" id="KW-0175">Coiled coil</keyword>
<evidence type="ECO:0000256" key="1">
    <source>
        <dbReference type="SAM" id="Coils"/>
    </source>
</evidence>
<feature type="compositionally biased region" description="Polar residues" evidence="2">
    <location>
        <begin position="279"/>
        <end position="289"/>
    </location>
</feature>
<feature type="coiled-coil region" evidence="1">
    <location>
        <begin position="195"/>
        <end position="222"/>
    </location>
</feature>
<organism evidence="4 5">
    <name type="scientific">Galeopterus variegatus</name>
    <name type="common">Malayan flying lemur</name>
    <name type="synonym">Cynocephalus variegatus</name>
    <dbReference type="NCBI Taxonomy" id="482537"/>
    <lineage>
        <taxon>Eukaryota</taxon>
        <taxon>Metazoa</taxon>
        <taxon>Chordata</taxon>
        <taxon>Craniata</taxon>
        <taxon>Vertebrata</taxon>
        <taxon>Euteleostomi</taxon>
        <taxon>Mammalia</taxon>
        <taxon>Eutheria</taxon>
        <taxon>Euarchontoglires</taxon>
        <taxon>Dermoptera</taxon>
        <taxon>Cynocephalidae</taxon>
        <taxon>Galeopterus</taxon>
    </lineage>
</organism>
<dbReference type="Pfam" id="PF15821">
    <property type="entry name" value="DUF4709"/>
    <property type="match status" value="1"/>
</dbReference>
<feature type="domain" description="DUF4709" evidence="3">
    <location>
        <begin position="62"/>
        <end position="171"/>
    </location>
</feature>
<evidence type="ECO:0000256" key="2">
    <source>
        <dbReference type="SAM" id="MobiDB-lite"/>
    </source>
</evidence>
<dbReference type="GeneID" id="103600746"/>
<proteinExistence type="predicted"/>
<dbReference type="InterPro" id="IPR031651">
    <property type="entry name" value="DUF4709"/>
</dbReference>
<dbReference type="Proteomes" id="UP000694923">
    <property type="component" value="Unplaced"/>
</dbReference>
<accession>A0ABM0RRQ7</accession>
<evidence type="ECO:0000313" key="5">
    <source>
        <dbReference type="RefSeq" id="XP_008583298.1"/>
    </source>
</evidence>
<name>A0ABM0RRQ7_GALVR</name>
<gene>
    <name evidence="5" type="primary">LOC103600746</name>
</gene>
<protein>
    <submittedName>
        <fullName evidence="5">Uncharacterized protein LOC103600746</fullName>
    </submittedName>
</protein>